<keyword evidence="2" id="KW-1185">Reference proteome</keyword>
<dbReference type="Proteomes" id="UP000005222">
    <property type="component" value="Chromosome N"/>
</dbReference>
<evidence type="ECO:0000313" key="2">
    <source>
        <dbReference type="Proteomes" id="UP000005222"/>
    </source>
</evidence>
<name>G8XZ13_PICSO</name>
<evidence type="ECO:0000313" key="1">
    <source>
        <dbReference type="EMBL" id="CCE86922.1"/>
    </source>
</evidence>
<dbReference type="InParanoid" id="G8XZ13"/>
<protein>
    <submittedName>
        <fullName evidence="1">Piso0_005445 protein</fullName>
    </submittedName>
</protein>
<dbReference type="HOGENOM" id="CLU_1993458_0_0_1"/>
<dbReference type="AlphaFoldDB" id="G8XZ13"/>
<proteinExistence type="predicted"/>
<reference evidence="1 2" key="1">
    <citation type="journal article" date="2012" name="G3 (Bethesda)">
        <title>Pichia sorbitophila, an interspecies yeast hybrid reveals early steps of genome resolution following polyploidization.</title>
        <authorList>
            <person name="Leh Louis V."/>
            <person name="Despons L."/>
            <person name="Friedrich A."/>
            <person name="Martin T."/>
            <person name="Durrens P."/>
            <person name="Casaregola S."/>
            <person name="Neuveglise C."/>
            <person name="Fairhead C."/>
            <person name="Marck C."/>
            <person name="Cruz J.A."/>
            <person name="Straub M.L."/>
            <person name="Kugler V."/>
            <person name="Sacerdot C."/>
            <person name="Uzunov Z."/>
            <person name="Thierry A."/>
            <person name="Weiss S."/>
            <person name="Bleykasten C."/>
            <person name="De Montigny J."/>
            <person name="Jacques N."/>
            <person name="Jung P."/>
            <person name="Lemaire M."/>
            <person name="Mallet S."/>
            <person name="Morel G."/>
            <person name="Richard G.F."/>
            <person name="Sarkar A."/>
            <person name="Savel G."/>
            <person name="Schacherer J."/>
            <person name="Seret M.L."/>
            <person name="Talla E."/>
            <person name="Samson G."/>
            <person name="Jubin C."/>
            <person name="Poulain J."/>
            <person name="Vacherie B."/>
            <person name="Barbe V."/>
            <person name="Pelletier E."/>
            <person name="Sherman D.J."/>
            <person name="Westhof E."/>
            <person name="Weissenbach J."/>
            <person name="Baret P.V."/>
            <person name="Wincker P."/>
            <person name="Gaillardin C."/>
            <person name="Dujon B."/>
            <person name="Souciet J.L."/>
        </authorList>
    </citation>
    <scope>NUCLEOTIDE SEQUENCE [LARGE SCALE GENOMIC DNA]</scope>
    <source>
        <strain evidence="2">ATCC MYA-4447 / BCRC 22081 / CBS 7064 / NBRC 10061 / NRRL Y-12695</strain>
    </source>
</reference>
<gene>
    <name evidence="1" type="primary">Piso0_005445</name>
    <name evidence="1" type="ORF">GNLVRS01_PISO0N15259g</name>
</gene>
<organism evidence="1 2">
    <name type="scientific">Pichia sorbitophila (strain ATCC MYA-4447 / BCRC 22081 / CBS 7064 / NBRC 10061 / NRRL Y-12695)</name>
    <name type="common">Hybrid yeast</name>
    <dbReference type="NCBI Taxonomy" id="559304"/>
    <lineage>
        <taxon>Eukaryota</taxon>
        <taxon>Fungi</taxon>
        <taxon>Dikarya</taxon>
        <taxon>Ascomycota</taxon>
        <taxon>Saccharomycotina</taxon>
        <taxon>Pichiomycetes</taxon>
        <taxon>Debaryomycetaceae</taxon>
        <taxon>Millerozyma</taxon>
    </lineage>
</organism>
<dbReference type="EMBL" id="FO082046">
    <property type="protein sequence ID" value="CCE86922.1"/>
    <property type="molecule type" value="Genomic_DNA"/>
</dbReference>
<accession>G8XZ13</accession>
<sequence>MLITRPEFICYHHKYFESTELREVYQFIKSISNDFVFTDFGSSSTEVEKGVSVTFKPENGKHSSPRKVNLTDIELDSENLESGIFELPDEDVVADYETFRRDHTAKFLEEVKKRGFKIKTRNLDY</sequence>